<dbReference type="InterPro" id="IPR011583">
    <property type="entry name" value="Chitinase_II/V-like_cat"/>
</dbReference>
<dbReference type="GO" id="GO:0016787">
    <property type="term" value="F:hydrolase activity"/>
    <property type="evidence" value="ECO:0007669"/>
    <property type="project" value="UniProtKB-KW"/>
</dbReference>
<dbReference type="GO" id="GO:0005975">
    <property type="term" value="P:carbohydrate metabolic process"/>
    <property type="evidence" value="ECO:0007669"/>
    <property type="project" value="InterPro"/>
</dbReference>
<keyword evidence="3" id="KW-1185">Reference proteome</keyword>
<dbReference type="GO" id="GO:0008061">
    <property type="term" value="F:chitin binding"/>
    <property type="evidence" value="ECO:0007669"/>
    <property type="project" value="InterPro"/>
</dbReference>
<dbReference type="PANTHER" id="PTHR46066:SF2">
    <property type="entry name" value="CHITINASE DOMAIN-CONTAINING PROTEIN 1"/>
    <property type="match status" value="1"/>
</dbReference>
<dbReference type="OrthoDB" id="9775889at2"/>
<evidence type="ECO:0000259" key="1">
    <source>
        <dbReference type="PROSITE" id="PS51910"/>
    </source>
</evidence>
<dbReference type="InterPro" id="IPR001223">
    <property type="entry name" value="Glyco_hydro18_cat"/>
</dbReference>
<reference evidence="2 3" key="1">
    <citation type="submission" date="2016-02" db="EMBL/GenBank/DDBJ databases">
        <title>Anaerosporomusa subterraneum gen. nov., sp. nov., a spore-forming obligate anaerobe isolated from saprolite.</title>
        <authorList>
            <person name="Choi J.K."/>
            <person name="Shah M."/>
            <person name="Yee N."/>
        </authorList>
    </citation>
    <scope>NUCLEOTIDE SEQUENCE [LARGE SCALE GENOMIC DNA]</scope>
    <source>
        <strain evidence="2 3">RU4</strain>
    </source>
</reference>
<evidence type="ECO:0000313" key="2">
    <source>
        <dbReference type="EMBL" id="KYZ74736.1"/>
    </source>
</evidence>
<dbReference type="RefSeq" id="WP_066245763.1">
    <property type="nucleotide sequence ID" value="NZ_LSGP01000028.1"/>
</dbReference>
<feature type="domain" description="GH18" evidence="1">
    <location>
        <begin position="50"/>
        <end position="358"/>
    </location>
</feature>
<dbReference type="SUPFAM" id="SSF51445">
    <property type="entry name" value="(Trans)glycosidases"/>
    <property type="match status" value="1"/>
</dbReference>
<dbReference type="PROSITE" id="PS51257">
    <property type="entry name" value="PROKAR_LIPOPROTEIN"/>
    <property type="match status" value="1"/>
</dbReference>
<dbReference type="SMART" id="SM00636">
    <property type="entry name" value="Glyco_18"/>
    <property type="match status" value="1"/>
</dbReference>
<keyword evidence="2" id="KW-0378">Hydrolase</keyword>
<dbReference type="InterPro" id="IPR017853">
    <property type="entry name" value="GH"/>
</dbReference>
<evidence type="ECO:0000313" key="3">
    <source>
        <dbReference type="Proteomes" id="UP000076268"/>
    </source>
</evidence>
<dbReference type="Proteomes" id="UP000076268">
    <property type="component" value="Unassembled WGS sequence"/>
</dbReference>
<proteinExistence type="predicted"/>
<protein>
    <submittedName>
        <fullName evidence="2">Glycoside hydrolase family 18</fullName>
    </submittedName>
</protein>
<name>A0A154BLE1_ANASB</name>
<sequence length="358" mass="39849">MRYSRIITATVLVSLLAAGLVWGGGCGKKAAPKPLPGQQQGTQAPTQYPRLIIGYYENPWPGTPDKTGSFPSMKTYAKHMTAVAPFWYRAKSDGMLETKESQLVHDTAKQLGLKIYPLITNKTGATDEVLGNPTVRTKVIDNIVKMVQEKQYDGVNIDFELLKPAHKDNLNAFMAELYPKLKQINKTVIISIFPKVDVHEDVSGAYDYPQLAKNADYLQIMTYDKHWATSEPGAIAPVDWYEKNIQYAIEKSGGPHKVIIGVSAYGYDWPKEGAGETITYVNAIVLAEKHGAKVQYDEASQAPHFSYNGHEVWFENDRSTAAKLAIIAKYNPAGIAIWRLGQEQPEAWNEIASKFPKK</sequence>
<dbReference type="PANTHER" id="PTHR46066">
    <property type="entry name" value="CHITINASE DOMAIN-CONTAINING PROTEIN 1 FAMILY MEMBER"/>
    <property type="match status" value="1"/>
</dbReference>
<dbReference type="Gene3D" id="3.10.50.10">
    <property type="match status" value="1"/>
</dbReference>
<dbReference type="InterPro" id="IPR029070">
    <property type="entry name" value="Chitinase_insertion_sf"/>
</dbReference>
<comment type="caution">
    <text evidence="2">The sequence shown here is derived from an EMBL/GenBank/DDBJ whole genome shotgun (WGS) entry which is preliminary data.</text>
</comment>
<gene>
    <name evidence="2" type="ORF">AXX12_16045</name>
</gene>
<dbReference type="Pfam" id="PF00704">
    <property type="entry name" value="Glyco_hydro_18"/>
    <property type="match status" value="1"/>
</dbReference>
<organism evidence="2 3">
    <name type="scientific">Anaerosporomusa subterranea</name>
    <dbReference type="NCBI Taxonomy" id="1794912"/>
    <lineage>
        <taxon>Bacteria</taxon>
        <taxon>Bacillati</taxon>
        <taxon>Bacillota</taxon>
        <taxon>Negativicutes</taxon>
        <taxon>Acetonemataceae</taxon>
        <taxon>Anaerosporomusa</taxon>
    </lineage>
</organism>
<dbReference type="Gene3D" id="3.20.20.80">
    <property type="entry name" value="Glycosidases"/>
    <property type="match status" value="1"/>
</dbReference>
<accession>A0A154BLE1</accession>
<dbReference type="EMBL" id="LSGP01000028">
    <property type="protein sequence ID" value="KYZ74736.1"/>
    <property type="molecule type" value="Genomic_DNA"/>
</dbReference>
<dbReference type="PROSITE" id="PS51910">
    <property type="entry name" value="GH18_2"/>
    <property type="match status" value="1"/>
</dbReference>
<dbReference type="STRING" id="1794912.AXX12_16045"/>
<dbReference type="AlphaFoldDB" id="A0A154BLE1"/>